<evidence type="ECO:0000313" key="2">
    <source>
        <dbReference type="EMBL" id="KAF2889732.1"/>
    </source>
</evidence>
<feature type="domain" description="Mutator-like transposase" evidence="1">
    <location>
        <begin position="86"/>
        <end position="205"/>
    </location>
</feature>
<dbReference type="Pfam" id="PF20700">
    <property type="entry name" value="Mutator"/>
    <property type="match status" value="1"/>
</dbReference>
<comment type="caution">
    <text evidence="2">The sequence shown here is derived from an EMBL/GenBank/DDBJ whole genome shotgun (WGS) entry which is preliminary data.</text>
</comment>
<dbReference type="EMBL" id="VTPC01063122">
    <property type="protein sequence ID" value="KAF2889732.1"/>
    <property type="molecule type" value="Genomic_DNA"/>
</dbReference>
<name>A0A8K0CSZ2_IGNLU</name>
<gene>
    <name evidence="2" type="ORF">ILUMI_16441</name>
</gene>
<proteinExistence type="predicted"/>
<sequence>MGKDLIRGVHKRNKISIARQRTVRKKNEITNICRSIVEEIVENAINASTHKTCHDNDTHQTNSDDEYDFPSFMNSEEYMSSVQIEGYRFVEMDYCFKKALSLQSLHNLKCTGGKLEYFSETRSGLVSVYTLKCNMCDCEEHLATEKPQTSEEKSNNHSTINTAAVWGTLSIDGSYTHLTELLSVMNVPPLGGTVFFEIQRELDDAVIIGKRTGKILFLGIRNKYCSICARNEHKSLSNGTHVCFKNCDGPSASMEADIVIGGFDSSKIEC</sequence>
<feature type="non-terminal residue" evidence="2">
    <location>
        <position position="1"/>
    </location>
</feature>
<protein>
    <recommendedName>
        <fullName evidence="1">Mutator-like transposase domain-containing protein</fullName>
    </recommendedName>
</protein>
<reference evidence="2" key="1">
    <citation type="submission" date="2019-08" db="EMBL/GenBank/DDBJ databases">
        <title>The genome of the North American firefly Photinus pyralis.</title>
        <authorList>
            <consortium name="Photinus pyralis genome working group"/>
            <person name="Fallon T.R."/>
            <person name="Sander Lower S.E."/>
            <person name="Weng J.-K."/>
        </authorList>
    </citation>
    <scope>NUCLEOTIDE SEQUENCE</scope>
    <source>
        <strain evidence="2">TRF0915ILg1</strain>
        <tissue evidence="2">Whole body</tissue>
    </source>
</reference>
<accession>A0A8K0CSZ2</accession>
<evidence type="ECO:0000259" key="1">
    <source>
        <dbReference type="Pfam" id="PF20700"/>
    </source>
</evidence>
<dbReference type="AlphaFoldDB" id="A0A8K0CSZ2"/>
<organism evidence="2 3">
    <name type="scientific">Ignelater luminosus</name>
    <name type="common">Cucubano</name>
    <name type="synonym">Pyrophorus luminosus</name>
    <dbReference type="NCBI Taxonomy" id="2038154"/>
    <lineage>
        <taxon>Eukaryota</taxon>
        <taxon>Metazoa</taxon>
        <taxon>Ecdysozoa</taxon>
        <taxon>Arthropoda</taxon>
        <taxon>Hexapoda</taxon>
        <taxon>Insecta</taxon>
        <taxon>Pterygota</taxon>
        <taxon>Neoptera</taxon>
        <taxon>Endopterygota</taxon>
        <taxon>Coleoptera</taxon>
        <taxon>Polyphaga</taxon>
        <taxon>Elateriformia</taxon>
        <taxon>Elateroidea</taxon>
        <taxon>Elateridae</taxon>
        <taxon>Agrypninae</taxon>
        <taxon>Pyrophorini</taxon>
        <taxon>Ignelater</taxon>
    </lineage>
</organism>
<dbReference type="OrthoDB" id="421276at2759"/>
<dbReference type="Proteomes" id="UP000801492">
    <property type="component" value="Unassembled WGS sequence"/>
</dbReference>
<evidence type="ECO:0000313" key="3">
    <source>
        <dbReference type="Proteomes" id="UP000801492"/>
    </source>
</evidence>
<dbReference type="InterPro" id="IPR049012">
    <property type="entry name" value="Mutator_transp_dom"/>
</dbReference>
<keyword evidence="3" id="KW-1185">Reference proteome</keyword>